<name>A0ABW0EJX8_9PSEU</name>
<dbReference type="Proteomes" id="UP001596157">
    <property type="component" value="Unassembled WGS sequence"/>
</dbReference>
<dbReference type="Gene3D" id="3.30.465.10">
    <property type="match status" value="1"/>
</dbReference>
<dbReference type="InterPro" id="IPR004113">
    <property type="entry name" value="FAD-bd_oxidored_4_C"/>
</dbReference>
<evidence type="ECO:0000313" key="5">
    <source>
        <dbReference type="EMBL" id="MFC5287006.1"/>
    </source>
</evidence>
<proteinExistence type="inferred from homology"/>
<dbReference type="Pfam" id="PF02913">
    <property type="entry name" value="FAD-oxidase_C"/>
    <property type="match status" value="1"/>
</dbReference>
<dbReference type="RefSeq" id="WP_378245520.1">
    <property type="nucleotide sequence ID" value="NZ_JBHSKF010000003.1"/>
</dbReference>
<dbReference type="Pfam" id="PF01565">
    <property type="entry name" value="FAD_binding_4"/>
    <property type="match status" value="1"/>
</dbReference>
<dbReference type="InterPro" id="IPR025650">
    <property type="entry name" value="Alkyl-DHAP_Synthase"/>
</dbReference>
<dbReference type="SUPFAM" id="SSF55103">
    <property type="entry name" value="FAD-linked oxidases, C-terminal domain"/>
    <property type="match status" value="1"/>
</dbReference>
<accession>A0ABW0EJX8</accession>
<protein>
    <submittedName>
        <fullName evidence="5">FAD-binding oxidoreductase</fullName>
    </submittedName>
</protein>
<dbReference type="SUPFAM" id="SSF56176">
    <property type="entry name" value="FAD-binding/transporter-associated domain-like"/>
    <property type="match status" value="1"/>
</dbReference>
<keyword evidence="2" id="KW-0285">Flavoprotein</keyword>
<evidence type="ECO:0000256" key="1">
    <source>
        <dbReference type="ARBA" id="ARBA00008000"/>
    </source>
</evidence>
<sequence length="542" mass="57145">MTSTPDQIDPGLRATWTAGGGAHLPADALAWLRERTGLRPSATPVTEVAVPESALPEAARAAFAAIVGPEHVLVLGDDRLGRAGGLSYLDLLGWRGGEVVVPDAVLRPADPGQVQSLIESCVEHDVGLVPFGGGTSVVGGVKALRAGKSAVVVLDLTRLDKLVALDPVSRVAVLQAGVTGPEAERMLGASGHTLGHFPQSFERATIGGFAATRSSGQASAGYGRFEAMVERLRVATPRGEWRLGVAPASAAGPDLRHLVVGSEGAFGVITEVALRVRREPAARRYEGFVLDGWAAGTDAVRRLAQDGGRGTVVRLSDPQETEVGFALKGGWKTGVVRRYLRARGVAEPCLLVLGWEGRDKADLAARRRATLRALRGLPKVALGTPVGEAWRHGRFAGPRQRDALMEVGVCVETLETATRWSRLDELREAVRTALFDSLTTAERTPVVACHISHSYETGASLYFTVLVPRSADPVGQWTAAKRAACEAIAGVGTISHHHAVGVDHAPYLAEEIGELGVDVLRAVKRELDPTGVLNPGKLVGDA</sequence>
<feature type="domain" description="FAD-binding PCMH-type" evidence="4">
    <location>
        <begin position="98"/>
        <end position="279"/>
    </location>
</feature>
<dbReference type="Gene3D" id="3.30.70.3450">
    <property type="match status" value="1"/>
</dbReference>
<dbReference type="Gene3D" id="1.10.45.10">
    <property type="entry name" value="Vanillyl-alcohol Oxidase, Chain A, domain 4"/>
    <property type="match status" value="1"/>
</dbReference>
<keyword evidence="6" id="KW-1185">Reference proteome</keyword>
<evidence type="ECO:0000313" key="6">
    <source>
        <dbReference type="Proteomes" id="UP001596157"/>
    </source>
</evidence>
<dbReference type="InterPro" id="IPR016171">
    <property type="entry name" value="Vanillyl_alc_oxidase_C-sub2"/>
</dbReference>
<dbReference type="InterPro" id="IPR016164">
    <property type="entry name" value="FAD-linked_Oxase-like_C"/>
</dbReference>
<dbReference type="InterPro" id="IPR006094">
    <property type="entry name" value="Oxid_FAD_bind_N"/>
</dbReference>
<dbReference type="InterPro" id="IPR016166">
    <property type="entry name" value="FAD-bd_PCMH"/>
</dbReference>
<dbReference type="PROSITE" id="PS51387">
    <property type="entry name" value="FAD_PCMH"/>
    <property type="match status" value="1"/>
</dbReference>
<dbReference type="PANTHER" id="PTHR46568">
    <property type="entry name" value="ALKYLDIHYDROXYACETONEPHOSPHATE SYNTHASE, PEROXISOMAL"/>
    <property type="match status" value="1"/>
</dbReference>
<organism evidence="5 6">
    <name type="scientific">Actinokineospora guangxiensis</name>
    <dbReference type="NCBI Taxonomy" id="1490288"/>
    <lineage>
        <taxon>Bacteria</taxon>
        <taxon>Bacillati</taxon>
        <taxon>Actinomycetota</taxon>
        <taxon>Actinomycetes</taxon>
        <taxon>Pseudonocardiales</taxon>
        <taxon>Pseudonocardiaceae</taxon>
        <taxon>Actinokineospora</taxon>
    </lineage>
</organism>
<evidence type="ECO:0000259" key="4">
    <source>
        <dbReference type="PROSITE" id="PS51387"/>
    </source>
</evidence>
<evidence type="ECO:0000256" key="2">
    <source>
        <dbReference type="ARBA" id="ARBA00022630"/>
    </source>
</evidence>
<evidence type="ECO:0000256" key="3">
    <source>
        <dbReference type="ARBA" id="ARBA00022827"/>
    </source>
</evidence>
<dbReference type="Gene3D" id="3.30.300.330">
    <property type="match status" value="1"/>
</dbReference>
<dbReference type="InterPro" id="IPR036318">
    <property type="entry name" value="FAD-bd_PCMH-like_sf"/>
</dbReference>
<reference evidence="6" key="1">
    <citation type="journal article" date="2019" name="Int. J. Syst. Evol. Microbiol.">
        <title>The Global Catalogue of Microorganisms (GCM) 10K type strain sequencing project: providing services to taxonomists for standard genome sequencing and annotation.</title>
        <authorList>
            <consortium name="The Broad Institute Genomics Platform"/>
            <consortium name="The Broad Institute Genome Sequencing Center for Infectious Disease"/>
            <person name="Wu L."/>
            <person name="Ma J."/>
        </authorList>
    </citation>
    <scope>NUCLEOTIDE SEQUENCE [LARGE SCALE GENOMIC DNA]</scope>
    <source>
        <strain evidence="6">CCUG 59778</strain>
    </source>
</reference>
<dbReference type="PANTHER" id="PTHR46568:SF1">
    <property type="entry name" value="ALKYLDIHYDROXYACETONEPHOSPHATE SYNTHASE, PEROXISOMAL"/>
    <property type="match status" value="1"/>
</dbReference>
<gene>
    <name evidence="5" type="ORF">ACFPM7_08075</name>
</gene>
<comment type="similarity">
    <text evidence="1">Belongs to the FAD-binding oxidoreductase/transferase type 4 family.</text>
</comment>
<dbReference type="InterPro" id="IPR016169">
    <property type="entry name" value="FAD-bd_PCMH_sub2"/>
</dbReference>
<dbReference type="EMBL" id="JBHSKF010000003">
    <property type="protein sequence ID" value="MFC5287006.1"/>
    <property type="molecule type" value="Genomic_DNA"/>
</dbReference>
<keyword evidence="3" id="KW-0274">FAD</keyword>
<comment type="caution">
    <text evidence="5">The sequence shown here is derived from an EMBL/GenBank/DDBJ whole genome shotgun (WGS) entry which is preliminary data.</text>
</comment>